<keyword evidence="10" id="KW-1185">Reference proteome</keyword>
<dbReference type="InterPro" id="IPR002159">
    <property type="entry name" value="CD36_fam"/>
</dbReference>
<keyword evidence="7" id="KW-0325">Glycoprotein</keyword>
<dbReference type="PANTHER" id="PTHR11923:SF51">
    <property type="entry name" value="LYSOSOME MEMBRANE PROTEIN 2"/>
    <property type="match status" value="1"/>
</dbReference>
<feature type="transmembrane region" description="Helical" evidence="8">
    <location>
        <begin position="604"/>
        <end position="628"/>
    </location>
</feature>
<feature type="transmembrane region" description="Helical" evidence="8">
    <location>
        <begin position="787"/>
        <end position="808"/>
    </location>
</feature>
<dbReference type="AlphaFoldDB" id="A0A226EI18"/>
<protein>
    <submittedName>
        <fullName evidence="9">Scavenger receptor class B member 1</fullName>
    </submittedName>
</protein>
<dbReference type="PRINTS" id="PR01609">
    <property type="entry name" value="CD36FAMILY"/>
</dbReference>
<keyword evidence="4 8" id="KW-0812">Transmembrane</keyword>
<dbReference type="GO" id="GO:0005737">
    <property type="term" value="C:cytoplasm"/>
    <property type="evidence" value="ECO:0007669"/>
    <property type="project" value="TreeGrafter"/>
</dbReference>
<evidence type="ECO:0000256" key="7">
    <source>
        <dbReference type="ARBA" id="ARBA00023180"/>
    </source>
</evidence>
<feature type="transmembrane region" description="Helical" evidence="8">
    <location>
        <begin position="569"/>
        <end position="592"/>
    </location>
</feature>
<comment type="subcellular location">
    <subcellularLocation>
        <location evidence="1">Cell membrane</location>
    </subcellularLocation>
</comment>
<evidence type="ECO:0000313" key="10">
    <source>
        <dbReference type="Proteomes" id="UP000198287"/>
    </source>
</evidence>
<evidence type="ECO:0000313" key="9">
    <source>
        <dbReference type="EMBL" id="OXA56990.1"/>
    </source>
</evidence>
<name>A0A226EI18_FOLCA</name>
<dbReference type="GO" id="GO:0005044">
    <property type="term" value="F:scavenger receptor activity"/>
    <property type="evidence" value="ECO:0007669"/>
    <property type="project" value="TreeGrafter"/>
</dbReference>
<evidence type="ECO:0000256" key="3">
    <source>
        <dbReference type="ARBA" id="ARBA00022475"/>
    </source>
</evidence>
<keyword evidence="9" id="KW-0675">Receptor</keyword>
<dbReference type="OrthoDB" id="195015at2759"/>
<feature type="transmembrane region" description="Helical" evidence="8">
    <location>
        <begin position="748"/>
        <end position="767"/>
    </location>
</feature>
<gene>
    <name evidence="9" type="ORF">Fcan01_06769</name>
</gene>
<organism evidence="9 10">
    <name type="scientific">Folsomia candida</name>
    <name type="common">Springtail</name>
    <dbReference type="NCBI Taxonomy" id="158441"/>
    <lineage>
        <taxon>Eukaryota</taxon>
        <taxon>Metazoa</taxon>
        <taxon>Ecdysozoa</taxon>
        <taxon>Arthropoda</taxon>
        <taxon>Hexapoda</taxon>
        <taxon>Collembola</taxon>
        <taxon>Entomobryomorpha</taxon>
        <taxon>Isotomoidea</taxon>
        <taxon>Isotomidae</taxon>
        <taxon>Proisotominae</taxon>
        <taxon>Folsomia</taxon>
    </lineage>
</organism>
<dbReference type="Pfam" id="PF01130">
    <property type="entry name" value="CD36"/>
    <property type="match status" value="1"/>
</dbReference>
<evidence type="ECO:0000256" key="8">
    <source>
        <dbReference type="SAM" id="Phobius"/>
    </source>
</evidence>
<sequence length="854" mass="97489">MIKAISAGAAVVGFVILIVAVVVGWVVAPNLIENMVEKETQLQNGTDIYEKWVNIPVPIYLKFYLWNVTNYEDYQNNKDWSAKPNISEIGPYIYKENRTKYEIRSNPDDDTVTYRQKITYTFVPEMSVGPDTDVVNIINVPLFSVAAVLATKNLIITPLVLQLLLGPLSRERLVKMDVPVRDVIFGWRLNLIYDIIASVGTELGMHFPPEMQDGKFGFYLNRNNTNADGLWEVYSGVRDSSKFSIIKTIEGESRLDDWWDDECAMINGTDGTMFPPFVEKDTTLFAYIPEICRSVWLRYTEKTEYEGIPGYRFRIPNELFTSPHIHPPNWCFCMPVKPPLNQDCDFTGGGRIFSCKSDAPIIISKPHFLDAQEDIYTQMDGLKPEKAKHDTFIDVEPITGFPLRAQKRLQIGVELQTLSTFGAPWNTINHVFFPAIWADEEAALDDKLVDEIKTKLIKPLRLVTIGKWSAVEEIPPVNKTEFELALMSSIKWPLTMSQVLGYFPFAVRNRLPDENNQPKPLLTLCWAWCVPPVLFLTIGTYSFVAFFMNTTEIRKWSTAYSDKASDTYFLVYTLSVVLVCVGCGATRLHLIVLHQKFLDFHSNFVNYLYSLLCSLGAPTSFLALDIMFRSLRRKWIPRCLLYMGVSLLFLIMLFYSMSLFDGHIVPRTVDVVGGILFSVSRFLEQIPLGEISGVSEDGNNEEEKNCCHFLLNQQDGPTSRNKMYTLIHCFSKLEEQVENFNALFGWRLVAEMWMFLCLIIFSIYFFATSLDFAEDLTFANMFLTFYTFVPLAVIGHSILLICQASTALTKGSMEFAKRLDHTITTECMGTVYVDQKYNGDDNQAFIIAVKIYKT</sequence>
<feature type="transmembrane region" description="Helical" evidence="8">
    <location>
        <begin position="521"/>
        <end position="548"/>
    </location>
</feature>
<keyword evidence="6 8" id="KW-0472">Membrane</keyword>
<dbReference type="EMBL" id="LNIX01000003">
    <property type="protein sequence ID" value="OXA56990.1"/>
    <property type="molecule type" value="Genomic_DNA"/>
</dbReference>
<reference evidence="9 10" key="1">
    <citation type="submission" date="2015-12" db="EMBL/GenBank/DDBJ databases">
        <title>The genome of Folsomia candida.</title>
        <authorList>
            <person name="Faddeeva A."/>
            <person name="Derks M.F."/>
            <person name="Anvar Y."/>
            <person name="Smit S."/>
            <person name="Van Straalen N."/>
            <person name="Roelofs D."/>
        </authorList>
    </citation>
    <scope>NUCLEOTIDE SEQUENCE [LARGE SCALE GENOMIC DNA]</scope>
    <source>
        <strain evidence="9 10">VU population</strain>
        <tissue evidence="9">Whole body</tissue>
    </source>
</reference>
<evidence type="ECO:0000256" key="6">
    <source>
        <dbReference type="ARBA" id="ARBA00023136"/>
    </source>
</evidence>
<dbReference type="PANTHER" id="PTHR11923">
    <property type="entry name" value="SCAVENGER RECEPTOR CLASS B TYPE-1 SR-B1"/>
    <property type="match status" value="1"/>
</dbReference>
<evidence type="ECO:0000256" key="2">
    <source>
        <dbReference type="ARBA" id="ARBA00010532"/>
    </source>
</evidence>
<accession>A0A226EI18</accession>
<comment type="caution">
    <text evidence="9">The sequence shown here is derived from an EMBL/GenBank/DDBJ whole genome shotgun (WGS) entry which is preliminary data.</text>
</comment>
<comment type="similarity">
    <text evidence="2">Belongs to the CD36 family.</text>
</comment>
<keyword evidence="3" id="KW-1003">Cell membrane</keyword>
<proteinExistence type="inferred from homology"/>
<dbReference type="GO" id="GO:0005886">
    <property type="term" value="C:plasma membrane"/>
    <property type="evidence" value="ECO:0007669"/>
    <property type="project" value="UniProtKB-SubCell"/>
</dbReference>
<feature type="transmembrane region" description="Helical" evidence="8">
    <location>
        <begin position="7"/>
        <end position="28"/>
    </location>
</feature>
<keyword evidence="5 8" id="KW-1133">Transmembrane helix</keyword>
<dbReference type="Proteomes" id="UP000198287">
    <property type="component" value="Unassembled WGS sequence"/>
</dbReference>
<evidence type="ECO:0000256" key="1">
    <source>
        <dbReference type="ARBA" id="ARBA00004236"/>
    </source>
</evidence>
<feature type="transmembrane region" description="Helical" evidence="8">
    <location>
        <begin position="640"/>
        <end position="658"/>
    </location>
</feature>
<evidence type="ECO:0000256" key="5">
    <source>
        <dbReference type="ARBA" id="ARBA00022989"/>
    </source>
</evidence>
<evidence type="ECO:0000256" key="4">
    <source>
        <dbReference type="ARBA" id="ARBA00022692"/>
    </source>
</evidence>